<accession>A0A1F4ZR30</accession>
<keyword evidence="1" id="KW-1133">Transmembrane helix</keyword>
<keyword evidence="1" id="KW-0812">Transmembrane</keyword>
<sequence length="241" mass="28094">MNQRSGLIIKLACLALGILAFVLNYVEWLNFPNYVYSKIRISPQQLNNLFSLTVIVVLYLKFRRLIPSILLKISAALLIFSVVPIFVSAIARQSAEYLQSYLRRSWRLDQKQELVYGRRVYFFNFVKNFTAPDSFIIIAPDSPPWRYTGTAPFMAAWLYPRQVKAYTSKLKKEHVIPDYYLITSEADGAPQRTWPEFPIRAEKIIIYDWDSDSPVIYEQKNWSPSEWIGKSPWGLIIPKTI</sequence>
<comment type="caution">
    <text evidence="2">The sequence shown here is derived from an EMBL/GenBank/DDBJ whole genome shotgun (WGS) entry which is preliminary data.</text>
</comment>
<evidence type="ECO:0000256" key="1">
    <source>
        <dbReference type="SAM" id="Phobius"/>
    </source>
</evidence>
<reference evidence="2 3" key="1">
    <citation type="journal article" date="2016" name="Nat. Commun.">
        <title>Thousands of microbial genomes shed light on interconnected biogeochemical processes in an aquifer system.</title>
        <authorList>
            <person name="Anantharaman K."/>
            <person name="Brown C.T."/>
            <person name="Hug L.A."/>
            <person name="Sharon I."/>
            <person name="Castelle C.J."/>
            <person name="Probst A.J."/>
            <person name="Thomas B.C."/>
            <person name="Singh A."/>
            <person name="Wilkins M.J."/>
            <person name="Karaoz U."/>
            <person name="Brodie E.L."/>
            <person name="Williams K.H."/>
            <person name="Hubbard S.S."/>
            <person name="Banfield J.F."/>
        </authorList>
    </citation>
    <scope>NUCLEOTIDE SEQUENCE [LARGE SCALE GENOMIC DNA]</scope>
</reference>
<organism evidence="2 3">
    <name type="scientific">Candidatus Amesbacteria bacterium RIFOXYB1_FULL_44_23</name>
    <dbReference type="NCBI Taxonomy" id="1797263"/>
    <lineage>
        <taxon>Bacteria</taxon>
        <taxon>Candidatus Amesiibacteriota</taxon>
    </lineage>
</organism>
<name>A0A1F4ZR30_9BACT</name>
<dbReference type="Proteomes" id="UP000176424">
    <property type="component" value="Unassembled WGS sequence"/>
</dbReference>
<feature type="transmembrane region" description="Helical" evidence="1">
    <location>
        <begin position="69"/>
        <end position="91"/>
    </location>
</feature>
<gene>
    <name evidence="2" type="ORF">A2397_05020</name>
</gene>
<dbReference type="STRING" id="1797263.A2397_05020"/>
<evidence type="ECO:0000313" key="3">
    <source>
        <dbReference type="Proteomes" id="UP000176424"/>
    </source>
</evidence>
<keyword evidence="1" id="KW-0472">Membrane</keyword>
<dbReference type="EMBL" id="MEXR01000044">
    <property type="protein sequence ID" value="OGD08929.1"/>
    <property type="molecule type" value="Genomic_DNA"/>
</dbReference>
<proteinExistence type="predicted"/>
<evidence type="ECO:0000313" key="2">
    <source>
        <dbReference type="EMBL" id="OGD08929.1"/>
    </source>
</evidence>
<protein>
    <submittedName>
        <fullName evidence="2">Uncharacterized protein</fullName>
    </submittedName>
</protein>
<feature type="transmembrane region" description="Helical" evidence="1">
    <location>
        <begin position="46"/>
        <end position="62"/>
    </location>
</feature>
<dbReference type="AlphaFoldDB" id="A0A1F4ZR30"/>
<feature type="transmembrane region" description="Helical" evidence="1">
    <location>
        <begin position="7"/>
        <end position="26"/>
    </location>
</feature>